<comment type="function">
    <text evidence="8">Transfers a GMP moiety from GTP to Mo-molybdopterin (Mo-MPT) cofactor (Moco or molybdenum cofactor) to form Mo-molybdopterin guanine dinucleotide (Mo-MGD) cofactor.</text>
</comment>
<organism evidence="10 11">
    <name type="scientific">Shewanella glacialipiscicola</name>
    <dbReference type="NCBI Taxonomy" id="614069"/>
    <lineage>
        <taxon>Bacteria</taxon>
        <taxon>Pseudomonadati</taxon>
        <taxon>Pseudomonadota</taxon>
        <taxon>Gammaproteobacteria</taxon>
        <taxon>Alteromonadales</taxon>
        <taxon>Shewanellaceae</taxon>
        <taxon>Shewanella</taxon>
    </lineage>
</organism>
<dbReference type="SUPFAM" id="SSF53448">
    <property type="entry name" value="Nucleotide-diphospho-sugar transferases"/>
    <property type="match status" value="1"/>
</dbReference>
<feature type="binding site" evidence="8">
    <location>
        <position position="69"/>
    </location>
    <ligand>
        <name>GTP</name>
        <dbReference type="ChEBI" id="CHEBI:37565"/>
    </ligand>
</feature>
<keyword evidence="4 8" id="KW-0547">Nucleotide-binding</keyword>
<dbReference type="Pfam" id="PF12804">
    <property type="entry name" value="NTP_transf_3"/>
    <property type="match status" value="1"/>
</dbReference>
<comment type="catalytic activity">
    <reaction evidence="8">
        <text>Mo-molybdopterin + GTP + H(+) = Mo-molybdopterin guanine dinucleotide + diphosphate</text>
        <dbReference type="Rhea" id="RHEA:34243"/>
        <dbReference type="ChEBI" id="CHEBI:15378"/>
        <dbReference type="ChEBI" id="CHEBI:33019"/>
        <dbReference type="ChEBI" id="CHEBI:37565"/>
        <dbReference type="ChEBI" id="CHEBI:71302"/>
        <dbReference type="ChEBI" id="CHEBI:71310"/>
        <dbReference type="EC" id="2.7.7.77"/>
    </reaction>
</comment>
<dbReference type="Proteomes" id="UP001157046">
    <property type="component" value="Unassembled WGS sequence"/>
</dbReference>
<evidence type="ECO:0000256" key="1">
    <source>
        <dbReference type="ARBA" id="ARBA00022490"/>
    </source>
</evidence>
<comment type="similarity">
    <text evidence="8">Belongs to the MobA family.</text>
</comment>
<feature type="domain" description="MobA-like NTP transferase" evidence="9">
    <location>
        <begin position="7"/>
        <end position="157"/>
    </location>
</feature>
<keyword evidence="3 8" id="KW-0479">Metal-binding</keyword>
<evidence type="ECO:0000259" key="9">
    <source>
        <dbReference type="Pfam" id="PF12804"/>
    </source>
</evidence>
<accession>A0ABQ6JB88</accession>
<dbReference type="PANTHER" id="PTHR19136">
    <property type="entry name" value="MOLYBDENUM COFACTOR GUANYLYLTRANSFERASE"/>
    <property type="match status" value="1"/>
</dbReference>
<evidence type="ECO:0000256" key="5">
    <source>
        <dbReference type="ARBA" id="ARBA00022842"/>
    </source>
</evidence>
<keyword evidence="5 8" id="KW-0460">Magnesium</keyword>
<dbReference type="PANTHER" id="PTHR19136:SF81">
    <property type="entry name" value="MOLYBDENUM COFACTOR GUANYLYLTRANSFERASE"/>
    <property type="match status" value="1"/>
</dbReference>
<evidence type="ECO:0000256" key="4">
    <source>
        <dbReference type="ARBA" id="ARBA00022741"/>
    </source>
</evidence>
<feature type="binding site" evidence="8">
    <location>
        <begin position="10"/>
        <end position="12"/>
    </location>
    <ligand>
        <name>GTP</name>
        <dbReference type="ChEBI" id="CHEBI:37565"/>
    </ligand>
</feature>
<sequence length="197" mass="21760">MSSQIDAVILAGGMARRMGGDDKGLVELNGEAMIKHAIDRIKPQVKEILINANRNQTRYAEFGFKVISDEHSGFLGPLAGMIAAMGKTDADYLLVVPCDCPLLPLDLVPRMLATIETEDAELAVASDGEYEQPVVMLLKPSLRDSMKAFLEAGERKVDFWYIKHHFVVVSFADQPNAFVNVNTPEQKQRLAIEITKS</sequence>
<evidence type="ECO:0000256" key="6">
    <source>
        <dbReference type="ARBA" id="ARBA00023134"/>
    </source>
</evidence>
<dbReference type="Gene3D" id="3.90.550.10">
    <property type="entry name" value="Spore Coat Polysaccharide Biosynthesis Protein SpsA, Chain A"/>
    <property type="match status" value="1"/>
</dbReference>
<evidence type="ECO:0000313" key="10">
    <source>
        <dbReference type="EMBL" id="GMA84055.1"/>
    </source>
</evidence>
<evidence type="ECO:0000256" key="3">
    <source>
        <dbReference type="ARBA" id="ARBA00022723"/>
    </source>
</evidence>
<keyword evidence="10" id="KW-0548">Nucleotidyltransferase</keyword>
<evidence type="ECO:0000256" key="2">
    <source>
        <dbReference type="ARBA" id="ARBA00022679"/>
    </source>
</evidence>
<dbReference type="InterPro" id="IPR025877">
    <property type="entry name" value="MobA-like_NTP_Trfase"/>
</dbReference>
<name>A0ABQ6JB88_9GAMM</name>
<dbReference type="InterPro" id="IPR013482">
    <property type="entry name" value="Molybde_CF_guanTrfase"/>
</dbReference>
<evidence type="ECO:0000256" key="8">
    <source>
        <dbReference type="HAMAP-Rule" id="MF_00316"/>
    </source>
</evidence>
<dbReference type="EMBL" id="BSUY01000001">
    <property type="protein sequence ID" value="GMA84055.1"/>
    <property type="molecule type" value="Genomic_DNA"/>
</dbReference>
<feature type="binding site" evidence="8">
    <location>
        <position position="99"/>
    </location>
    <ligand>
        <name>Mg(2+)</name>
        <dbReference type="ChEBI" id="CHEBI:18420"/>
    </ligand>
</feature>
<feature type="binding site" evidence="8">
    <location>
        <position position="51"/>
    </location>
    <ligand>
        <name>GTP</name>
        <dbReference type="ChEBI" id="CHEBI:37565"/>
    </ligand>
</feature>
<dbReference type="HAMAP" id="MF_00316">
    <property type="entry name" value="MobA"/>
    <property type="match status" value="1"/>
</dbReference>
<dbReference type="RefSeq" id="WP_220773203.1">
    <property type="nucleotide sequence ID" value="NZ_BPFC01000030.1"/>
</dbReference>
<comment type="cofactor">
    <cofactor evidence="8">
        <name>Mg(2+)</name>
        <dbReference type="ChEBI" id="CHEBI:18420"/>
    </cofactor>
</comment>
<dbReference type="InterPro" id="IPR029044">
    <property type="entry name" value="Nucleotide-diphossugar_trans"/>
</dbReference>
<comment type="caution">
    <text evidence="10">The sequence shown here is derived from an EMBL/GenBank/DDBJ whole genome shotgun (WGS) entry which is preliminary data.</text>
</comment>
<keyword evidence="11" id="KW-1185">Reference proteome</keyword>
<protein>
    <recommendedName>
        <fullName evidence="8">Molybdenum cofactor guanylyltransferase</fullName>
        <shortName evidence="8">MoCo guanylyltransferase</shortName>
        <ecNumber evidence="8">2.7.7.77</ecNumber>
    </recommendedName>
    <alternativeName>
        <fullName evidence="8">GTP:molybdopterin guanylyltransferase</fullName>
    </alternativeName>
    <alternativeName>
        <fullName evidence="8">Mo-MPT guanylyltransferase</fullName>
    </alternativeName>
    <alternativeName>
        <fullName evidence="8">Molybdopterin guanylyltransferase</fullName>
    </alternativeName>
    <alternativeName>
        <fullName evidence="8">Molybdopterin-guanine dinucleotide synthase</fullName>
        <shortName evidence="8">MGD synthase</shortName>
    </alternativeName>
</protein>
<comment type="subunit">
    <text evidence="8">Monomer.</text>
</comment>
<gene>
    <name evidence="8 10" type="primary">mobA</name>
    <name evidence="10" type="ORF">GCM10025855_35880</name>
</gene>
<keyword evidence="7 8" id="KW-0501">Molybdenum cofactor biosynthesis</keyword>
<dbReference type="NCBIfam" id="TIGR02665">
    <property type="entry name" value="molyb_mobA"/>
    <property type="match status" value="1"/>
</dbReference>
<proteinExistence type="inferred from homology"/>
<feature type="binding site" evidence="8">
    <location>
        <position position="99"/>
    </location>
    <ligand>
        <name>GTP</name>
        <dbReference type="ChEBI" id="CHEBI:37565"/>
    </ligand>
</feature>
<dbReference type="EC" id="2.7.7.77" evidence="8"/>
<reference evidence="11" key="1">
    <citation type="journal article" date="2019" name="Int. J. Syst. Evol. Microbiol.">
        <title>The Global Catalogue of Microorganisms (GCM) 10K type strain sequencing project: providing services to taxonomists for standard genome sequencing and annotation.</title>
        <authorList>
            <consortium name="The Broad Institute Genomics Platform"/>
            <consortium name="The Broad Institute Genome Sequencing Center for Infectious Disease"/>
            <person name="Wu L."/>
            <person name="Ma J."/>
        </authorList>
    </citation>
    <scope>NUCLEOTIDE SEQUENCE [LARGE SCALE GENOMIC DNA]</scope>
    <source>
        <strain evidence="11">NBRC 102030</strain>
    </source>
</reference>
<keyword evidence="6 8" id="KW-0342">GTP-binding</keyword>
<comment type="domain">
    <text evidence="8">The N-terminal domain determines nucleotide recognition and specific binding, while the C-terminal domain determines the specific binding to the target protein.</text>
</comment>
<keyword evidence="2 8" id="KW-0808">Transferase</keyword>
<evidence type="ECO:0000256" key="7">
    <source>
        <dbReference type="ARBA" id="ARBA00023150"/>
    </source>
</evidence>
<comment type="subcellular location">
    <subcellularLocation>
        <location evidence="8">Cytoplasm</location>
    </subcellularLocation>
</comment>
<evidence type="ECO:0000313" key="11">
    <source>
        <dbReference type="Proteomes" id="UP001157046"/>
    </source>
</evidence>
<feature type="binding site" evidence="8">
    <location>
        <position position="23"/>
    </location>
    <ligand>
        <name>GTP</name>
        <dbReference type="ChEBI" id="CHEBI:37565"/>
    </ligand>
</feature>
<dbReference type="CDD" id="cd02503">
    <property type="entry name" value="MobA"/>
    <property type="match status" value="1"/>
</dbReference>
<keyword evidence="1 8" id="KW-0963">Cytoplasm</keyword>
<dbReference type="GO" id="GO:0016779">
    <property type="term" value="F:nucleotidyltransferase activity"/>
    <property type="evidence" value="ECO:0007669"/>
    <property type="project" value="UniProtKB-KW"/>
</dbReference>